<dbReference type="Proteomes" id="UP000595332">
    <property type="component" value="Chromosome"/>
</dbReference>
<organism evidence="5 6">
    <name type="scientific">Neptunomonas japonica JAMM 1380</name>
    <dbReference type="NCBI Taxonomy" id="1441457"/>
    <lineage>
        <taxon>Bacteria</taxon>
        <taxon>Pseudomonadati</taxon>
        <taxon>Pseudomonadota</taxon>
        <taxon>Gammaproteobacteria</taxon>
        <taxon>Oceanospirillales</taxon>
        <taxon>Oceanospirillaceae</taxon>
        <taxon>Neptunomonas</taxon>
    </lineage>
</organism>
<dbReference type="UniPathway" id="UPA00917"/>
<sequence length="335" mass="38218">MPSEKNDPMQALLEQQQALFKQWIDEQTTRATCENTPPPHESRDLARISAILATQTTEFLRFGKTILEHTDKNASNSSTLKATIEGPLKQFRDFVQQQTGEALLKQWELPENIAALFRTHSFSDDLLFENPYISGLKSLLNTPSVGTTHEFQKNTRDGIKLLLEYQDALAEYIEQYSQINLHASNSLMQVLAQGQKRVETLGELHNLWVNCYEAAYSKCLYTQQYQRSHGRVSNALMHLRKYAQDMRDIQFETAGLATRQGLDTVLQRQHALRKDMRKMHKALADIKEAQNQTLISELKSTVQQLSSDISYLKQELSELKSSTLIPTLAATDEKS</sequence>
<dbReference type="KEGG" id="njp:NEJAP_2006"/>
<dbReference type="GO" id="GO:0042619">
    <property type="term" value="P:poly-hydroxybutyrate biosynthetic process"/>
    <property type="evidence" value="ECO:0007669"/>
    <property type="project" value="UniProtKB-KW"/>
</dbReference>
<dbReference type="EMBL" id="AP014546">
    <property type="protein sequence ID" value="BBB29956.1"/>
    <property type="molecule type" value="Genomic_DNA"/>
</dbReference>
<dbReference type="InterPro" id="IPR010123">
    <property type="entry name" value="PHA_synth_III_E"/>
</dbReference>
<proteinExistence type="predicted"/>
<gene>
    <name evidence="5" type="primary">phaE</name>
    <name evidence="5" type="ORF">NEJAP_2006</name>
</gene>
<evidence type="ECO:0000256" key="1">
    <source>
        <dbReference type="ARBA" id="ARBA00004683"/>
    </source>
</evidence>
<evidence type="ECO:0000256" key="4">
    <source>
        <dbReference type="SAM" id="Coils"/>
    </source>
</evidence>
<protein>
    <recommendedName>
        <fullName evidence="2">Poly(3-hydroxyalkanoate) polymerase subunit PhaE</fullName>
    </recommendedName>
</protein>
<evidence type="ECO:0000256" key="3">
    <source>
        <dbReference type="ARBA" id="ARBA00022752"/>
    </source>
</evidence>
<accession>A0A7R6SW09</accession>
<keyword evidence="6" id="KW-1185">Reference proteome</keyword>
<evidence type="ECO:0000313" key="6">
    <source>
        <dbReference type="Proteomes" id="UP000595332"/>
    </source>
</evidence>
<keyword evidence="4" id="KW-0175">Coiled coil</keyword>
<dbReference type="RefSeq" id="WP_201347181.1">
    <property type="nucleotide sequence ID" value="NZ_AP014546.1"/>
</dbReference>
<dbReference type="Pfam" id="PF09712">
    <property type="entry name" value="PHA_synth_III_E"/>
    <property type="match status" value="1"/>
</dbReference>
<dbReference type="AlphaFoldDB" id="A0A7R6SW09"/>
<comment type="pathway">
    <text evidence="1">Biopolymer metabolism; poly-(R)-3-hydroxybutanoate biosynthesis.</text>
</comment>
<evidence type="ECO:0000256" key="2">
    <source>
        <dbReference type="ARBA" id="ARBA00019066"/>
    </source>
</evidence>
<evidence type="ECO:0000313" key="5">
    <source>
        <dbReference type="EMBL" id="BBB29956.1"/>
    </source>
</evidence>
<feature type="coiled-coil region" evidence="4">
    <location>
        <begin position="272"/>
        <end position="322"/>
    </location>
</feature>
<name>A0A7R6SW09_9GAMM</name>
<reference evidence="5 6" key="1">
    <citation type="journal article" date="2008" name="Int. J. Syst. Evol. Microbiol.">
        <title>Neptunomonas japonica sp. nov., an Osedax japonicus symbiont-like bacterium isolated from sediment adjacent to sperm whale carcasses off Kagoshima, Japan.</title>
        <authorList>
            <person name="Miyazaki M."/>
            <person name="Nogi Y."/>
            <person name="Fujiwara Y."/>
            <person name="Kawato M."/>
            <person name="Kubokawa K."/>
            <person name="Horikoshi K."/>
        </authorList>
    </citation>
    <scope>NUCLEOTIDE SEQUENCE [LARGE SCALE GENOMIC DNA]</scope>
    <source>
        <strain evidence="5 6">JAMM 1380</strain>
    </source>
</reference>
<keyword evidence="3" id="KW-0583">PHB biosynthesis</keyword>